<evidence type="ECO:0000313" key="3">
    <source>
        <dbReference type="Proteomes" id="UP000284644"/>
    </source>
</evidence>
<proteinExistence type="predicted"/>
<comment type="caution">
    <text evidence="1">The sequence shown here is derived from an EMBL/GenBank/DDBJ whole genome shotgun (WGS) entry which is preliminary data.</text>
</comment>
<dbReference type="EMBL" id="QSJW01000003">
    <property type="protein sequence ID" value="RHE14066.1"/>
    <property type="molecule type" value="Genomic_DNA"/>
</dbReference>
<protein>
    <submittedName>
        <fullName evidence="1">Transposase</fullName>
    </submittedName>
</protein>
<evidence type="ECO:0000313" key="4">
    <source>
        <dbReference type="Proteomes" id="UP000293506"/>
    </source>
</evidence>
<dbReference type="InterPro" id="IPR008878">
    <property type="entry name" value="Transposase_IS66_Orf2"/>
</dbReference>
<dbReference type="PANTHER" id="PTHR36455">
    <property type="match status" value="1"/>
</dbReference>
<evidence type="ECO:0000313" key="1">
    <source>
        <dbReference type="EMBL" id="RHE14066.1"/>
    </source>
</evidence>
<reference evidence="2 4" key="2">
    <citation type="journal article" date="2019" name="Science, e1252229">
        <title>Invertible promoters mediate bacterial phase variation, antibiotic resistance, and host adaptation in the gut.</title>
        <authorList>
            <person name="Jiang X."/>
            <person name="Hall A.B."/>
            <person name="Arthur T.D."/>
            <person name="Plichta D.R."/>
            <person name="Covington C.T."/>
            <person name="Poyet M."/>
            <person name="Crothers J."/>
            <person name="Moses P.L."/>
            <person name="Tolonen A.C."/>
            <person name="Vlamakis H."/>
            <person name="Alm E.J."/>
            <person name="Xavier R.J."/>
        </authorList>
    </citation>
    <scope>NUCLEOTIDE SEQUENCE [LARGE SCALE GENOMIC DNA]</scope>
    <source>
        <strain evidence="2">Af_0058</strain>
        <strain evidence="4">af_0058</strain>
    </source>
</reference>
<reference evidence="1 3" key="1">
    <citation type="submission" date="2018-08" db="EMBL/GenBank/DDBJ databases">
        <title>A genome reference for cultivated species of the human gut microbiota.</title>
        <authorList>
            <person name="Zou Y."/>
            <person name="Xue W."/>
            <person name="Luo G."/>
        </authorList>
    </citation>
    <scope>NUCLEOTIDE SEQUENCE [LARGE SCALE GENOMIC DNA]</scope>
    <source>
        <strain evidence="1 3">AM29-25AC</strain>
    </source>
</reference>
<dbReference type="PANTHER" id="PTHR36455:SF1">
    <property type="entry name" value="BLR8292 PROTEIN"/>
    <property type="match status" value="1"/>
</dbReference>
<evidence type="ECO:0000313" key="2">
    <source>
        <dbReference type="EMBL" id="RYT67359.1"/>
    </source>
</evidence>
<accession>A0A414IA21</accession>
<dbReference type="EMBL" id="RCXQ01000004">
    <property type="protein sequence ID" value="RYT67359.1"/>
    <property type="molecule type" value="Genomic_DNA"/>
</dbReference>
<dbReference type="Proteomes" id="UP000293506">
    <property type="component" value="Unassembled WGS sequence"/>
</dbReference>
<dbReference type="Pfam" id="PF05717">
    <property type="entry name" value="TnpB_IS66"/>
    <property type="match status" value="1"/>
</dbReference>
<name>A0A414IA21_9FIRM</name>
<sequence>MLNNASGFRRIYLATGYTDLRRGMEGLASIIKFNFQLDPYQKDILFLFCGRRTDRIKGLVWEGDGFLLLYKRLELGAFNWPRTKEEALEITPEQYQYLMQGLEVVARHPIQEVRPGKVL</sequence>
<dbReference type="AlphaFoldDB" id="A0A414IA21"/>
<dbReference type="Proteomes" id="UP000284644">
    <property type="component" value="Unassembled WGS sequence"/>
</dbReference>
<dbReference type="NCBIfam" id="NF033819">
    <property type="entry name" value="IS66_TnpB"/>
    <property type="match status" value="1"/>
</dbReference>
<gene>
    <name evidence="1" type="ORF">DW767_05975</name>
    <name evidence="2" type="ORF">EAI82_05390</name>
</gene>
<dbReference type="RefSeq" id="WP_118045179.1">
    <property type="nucleotide sequence ID" value="NZ_JAAITD010000023.1"/>
</dbReference>
<organism evidence="1 3">
    <name type="scientific">Blautia obeum</name>
    <dbReference type="NCBI Taxonomy" id="40520"/>
    <lineage>
        <taxon>Bacteria</taxon>
        <taxon>Bacillati</taxon>
        <taxon>Bacillota</taxon>
        <taxon>Clostridia</taxon>
        <taxon>Lachnospirales</taxon>
        <taxon>Lachnospiraceae</taxon>
        <taxon>Blautia</taxon>
    </lineage>
</organism>